<accession>A0A5P8W9Y4</accession>
<evidence type="ECO:0000313" key="1">
    <source>
        <dbReference type="EMBL" id="QFS49490.1"/>
    </source>
</evidence>
<sequence length="37" mass="4132">MDFLCIDVAIALNQPLSKSVRINQTRLSNVKNIEISS</sequence>
<evidence type="ECO:0000313" key="2">
    <source>
        <dbReference type="Proteomes" id="UP000326678"/>
    </source>
</evidence>
<reference evidence="1 2" key="1">
    <citation type="submission" date="2019-10" db="EMBL/GenBank/DDBJ databases">
        <title>Genomic and transcriptomic insights into the perfect genentic adaptation of a filamentous nitrogen-fixing cyanobacterium to rice fields.</title>
        <authorList>
            <person name="Chen Z."/>
        </authorList>
    </citation>
    <scope>NUCLEOTIDE SEQUENCE [LARGE SCALE GENOMIC DNA]</scope>
    <source>
        <strain evidence="1">CCNUC1</strain>
    </source>
</reference>
<keyword evidence="2" id="KW-1185">Reference proteome</keyword>
<proteinExistence type="predicted"/>
<organism evidence="1 2">
    <name type="scientific">Nostoc sphaeroides CCNUC1</name>
    <dbReference type="NCBI Taxonomy" id="2653204"/>
    <lineage>
        <taxon>Bacteria</taxon>
        <taxon>Bacillati</taxon>
        <taxon>Cyanobacteriota</taxon>
        <taxon>Cyanophyceae</taxon>
        <taxon>Nostocales</taxon>
        <taxon>Nostocaceae</taxon>
        <taxon>Nostoc</taxon>
    </lineage>
</organism>
<gene>
    <name evidence="1" type="ORF">GXM_06984</name>
</gene>
<dbReference type="EMBL" id="CP045226">
    <property type="protein sequence ID" value="QFS49490.1"/>
    <property type="molecule type" value="Genomic_DNA"/>
</dbReference>
<protein>
    <submittedName>
        <fullName evidence="1">Uncharacterized protein</fullName>
    </submittedName>
</protein>
<dbReference type="AlphaFoldDB" id="A0A5P8W9Y4"/>
<dbReference type="KEGG" id="nsh:GXM_06984"/>
<name>A0A5P8W9Y4_9NOSO</name>
<dbReference type="Proteomes" id="UP000326678">
    <property type="component" value="Chromosome Gxm1"/>
</dbReference>